<name>K2IPZ5_9GAMM</name>
<dbReference type="PANTHER" id="PTHR30537">
    <property type="entry name" value="HTH-TYPE TRANSCRIPTIONAL REGULATOR"/>
    <property type="match status" value="1"/>
</dbReference>
<dbReference type="EMBL" id="AMRI01000015">
    <property type="protein sequence ID" value="EKE72176.1"/>
    <property type="molecule type" value="Genomic_DNA"/>
</dbReference>
<evidence type="ECO:0000256" key="1">
    <source>
        <dbReference type="ARBA" id="ARBA00009437"/>
    </source>
</evidence>
<dbReference type="InterPro" id="IPR036390">
    <property type="entry name" value="WH_DNA-bd_sf"/>
</dbReference>
<dbReference type="InterPro" id="IPR005119">
    <property type="entry name" value="LysR_subst-bd"/>
</dbReference>
<dbReference type="Gene3D" id="1.10.10.10">
    <property type="entry name" value="Winged helix-like DNA-binding domain superfamily/Winged helix DNA-binding domain"/>
    <property type="match status" value="1"/>
</dbReference>
<keyword evidence="7" id="KW-1185">Reference proteome</keyword>
<dbReference type="GO" id="GO:0043565">
    <property type="term" value="F:sequence-specific DNA binding"/>
    <property type="evidence" value="ECO:0007669"/>
    <property type="project" value="TreeGrafter"/>
</dbReference>
<reference evidence="6 7" key="1">
    <citation type="journal article" date="2012" name="J. Bacteriol.">
        <title>Genome Sequence of Gallaecimonas xiamenensis Type Strain 3-C-1.</title>
        <authorList>
            <person name="Lai Q."/>
            <person name="Wang L."/>
            <person name="Wang W."/>
            <person name="Shao Z."/>
        </authorList>
    </citation>
    <scope>NUCLEOTIDE SEQUENCE [LARGE SCALE GENOMIC DNA]</scope>
    <source>
        <strain evidence="6 7">3-C-1</strain>
    </source>
</reference>
<dbReference type="Proteomes" id="UP000006755">
    <property type="component" value="Unassembled WGS sequence"/>
</dbReference>
<dbReference type="OrthoDB" id="5526340at2"/>
<keyword evidence="2" id="KW-0805">Transcription regulation</keyword>
<dbReference type="PROSITE" id="PS50931">
    <property type="entry name" value="HTH_LYSR"/>
    <property type="match status" value="1"/>
</dbReference>
<dbReference type="Gene3D" id="3.40.190.10">
    <property type="entry name" value="Periplasmic binding protein-like II"/>
    <property type="match status" value="2"/>
</dbReference>
<dbReference type="InterPro" id="IPR036388">
    <property type="entry name" value="WH-like_DNA-bd_sf"/>
</dbReference>
<evidence type="ECO:0000256" key="3">
    <source>
        <dbReference type="ARBA" id="ARBA00023125"/>
    </source>
</evidence>
<evidence type="ECO:0000259" key="5">
    <source>
        <dbReference type="PROSITE" id="PS50931"/>
    </source>
</evidence>
<dbReference type="InterPro" id="IPR000847">
    <property type="entry name" value="LysR_HTH_N"/>
</dbReference>
<comment type="similarity">
    <text evidence="1">Belongs to the LysR transcriptional regulatory family.</text>
</comment>
<keyword evidence="3" id="KW-0238">DNA-binding</keyword>
<dbReference type="SUPFAM" id="SSF46785">
    <property type="entry name" value="Winged helix' DNA-binding domain"/>
    <property type="match status" value="1"/>
</dbReference>
<dbReference type="eggNOG" id="COG0583">
    <property type="taxonomic scope" value="Bacteria"/>
</dbReference>
<feature type="domain" description="HTH lysR-type" evidence="5">
    <location>
        <begin position="4"/>
        <end position="61"/>
    </location>
</feature>
<dbReference type="Pfam" id="PF03466">
    <property type="entry name" value="LysR_substrate"/>
    <property type="match status" value="1"/>
</dbReference>
<dbReference type="GO" id="GO:0006351">
    <property type="term" value="P:DNA-templated transcription"/>
    <property type="evidence" value="ECO:0007669"/>
    <property type="project" value="TreeGrafter"/>
</dbReference>
<proteinExistence type="inferred from homology"/>
<keyword evidence="4" id="KW-0804">Transcription</keyword>
<dbReference type="InterPro" id="IPR058163">
    <property type="entry name" value="LysR-type_TF_proteobact-type"/>
</dbReference>
<gene>
    <name evidence="6" type="ORF">B3C1_11409</name>
</gene>
<evidence type="ECO:0000313" key="7">
    <source>
        <dbReference type="Proteomes" id="UP000006755"/>
    </source>
</evidence>
<evidence type="ECO:0000256" key="4">
    <source>
        <dbReference type="ARBA" id="ARBA00023163"/>
    </source>
</evidence>
<sequence>MNGMPLRALEIFMAVVRLGHFQQAAEALSLTPSAVSHQLKLLEQWAGRPLFLRQGRRRVLTEDGERLHQQVQGPLKELAWIASQYQPVQRQQWRLAVPSAFATKWLIPRLPQFESQYPAMMMSLKMLAEVPPIRDDVADLFITFGPVPGHCYSQDLHRERLWAVQASHLAVEAEELPLLEVLEPQGPSDWVRFTEQTGIDISGRARRHYHHFLLAYEAALCGQGIALVPDFMAADDLKLGRVKRLDWPAIQTPLVFRFLCDQRWLKDPLVRALANWLAKEAQKPLSVLG</sequence>
<dbReference type="GO" id="GO:0003700">
    <property type="term" value="F:DNA-binding transcription factor activity"/>
    <property type="evidence" value="ECO:0007669"/>
    <property type="project" value="InterPro"/>
</dbReference>
<dbReference type="FunFam" id="1.10.10.10:FF:000001">
    <property type="entry name" value="LysR family transcriptional regulator"/>
    <property type="match status" value="1"/>
</dbReference>
<dbReference type="AlphaFoldDB" id="K2IPZ5"/>
<accession>K2IPZ5</accession>
<evidence type="ECO:0000256" key="2">
    <source>
        <dbReference type="ARBA" id="ARBA00023015"/>
    </source>
</evidence>
<dbReference type="STRING" id="745411.B3C1_11409"/>
<organism evidence="6 7">
    <name type="scientific">Gallaecimonas xiamenensis 3-C-1</name>
    <dbReference type="NCBI Taxonomy" id="745411"/>
    <lineage>
        <taxon>Bacteria</taxon>
        <taxon>Pseudomonadati</taxon>
        <taxon>Pseudomonadota</taxon>
        <taxon>Gammaproteobacteria</taxon>
        <taxon>Enterobacterales</taxon>
        <taxon>Gallaecimonadaceae</taxon>
        <taxon>Gallaecimonas</taxon>
    </lineage>
</organism>
<evidence type="ECO:0000313" key="6">
    <source>
        <dbReference type="EMBL" id="EKE72176.1"/>
    </source>
</evidence>
<dbReference type="PANTHER" id="PTHR30537:SF26">
    <property type="entry name" value="GLYCINE CLEAVAGE SYSTEM TRANSCRIPTIONAL ACTIVATOR"/>
    <property type="match status" value="1"/>
</dbReference>
<dbReference type="Pfam" id="PF00126">
    <property type="entry name" value="HTH_1"/>
    <property type="match status" value="1"/>
</dbReference>
<protein>
    <submittedName>
        <fullName evidence="6">LysR family transcriptional regulator</fullName>
    </submittedName>
</protein>
<dbReference type="RefSeq" id="WP_008484955.1">
    <property type="nucleotide sequence ID" value="NZ_AMRI01000015.1"/>
</dbReference>
<comment type="caution">
    <text evidence="6">The sequence shown here is derived from an EMBL/GenBank/DDBJ whole genome shotgun (WGS) entry which is preliminary data.</text>
</comment>
<dbReference type="SUPFAM" id="SSF53850">
    <property type="entry name" value="Periplasmic binding protein-like II"/>
    <property type="match status" value="1"/>
</dbReference>